<dbReference type="EMBL" id="RQZG01000001">
    <property type="protein sequence ID" value="RRD07435.1"/>
    <property type="molecule type" value="Genomic_DNA"/>
</dbReference>
<evidence type="ECO:0000313" key="2">
    <source>
        <dbReference type="EMBL" id="RRD07435.1"/>
    </source>
</evidence>
<proteinExistence type="predicted"/>
<reference evidence="2 3" key="1">
    <citation type="submission" date="2018-11" db="EMBL/GenBank/DDBJ databases">
        <title>Genomes From Bacteria Associated with the Canine Oral Cavity: a Test Case for Automated Genome-Based Taxonomic Assignment.</title>
        <authorList>
            <person name="Coil D.A."/>
            <person name="Jospin G."/>
            <person name="Darling A.E."/>
            <person name="Wallis C."/>
            <person name="Davis I.J."/>
            <person name="Harris S."/>
            <person name="Eisen J.A."/>
            <person name="Holcombe L.J."/>
            <person name="O'Flynn C."/>
        </authorList>
    </citation>
    <scope>NUCLEOTIDE SEQUENCE [LARGE SCALE GENOMIC DNA]</scope>
    <source>
        <strain evidence="2 3">OH887_COT-365</strain>
    </source>
</reference>
<dbReference type="Pfam" id="PF13340">
    <property type="entry name" value="DUF4096"/>
    <property type="match status" value="1"/>
</dbReference>
<protein>
    <submittedName>
        <fullName evidence="2">Transposase</fullName>
    </submittedName>
</protein>
<dbReference type="AlphaFoldDB" id="A0A3P1TEA0"/>
<comment type="caution">
    <text evidence="2">The sequence shown here is derived from an EMBL/GenBank/DDBJ whole genome shotgun (WGS) entry which is preliminary data.</text>
</comment>
<gene>
    <name evidence="2" type="ORF">EII34_02530</name>
</gene>
<dbReference type="InterPro" id="IPR052909">
    <property type="entry name" value="Transposase_6_like"/>
</dbReference>
<dbReference type="InterPro" id="IPR025161">
    <property type="entry name" value="IS402-like_dom"/>
</dbReference>
<dbReference type="PANTHER" id="PTHR46637">
    <property type="entry name" value="TIS1421-TRANSPOSASE PROTEIN A"/>
    <property type="match status" value="1"/>
</dbReference>
<evidence type="ECO:0000313" key="3">
    <source>
        <dbReference type="Proteomes" id="UP000280819"/>
    </source>
</evidence>
<organism evidence="2 3">
    <name type="scientific">Arachnia propionica</name>
    <dbReference type="NCBI Taxonomy" id="1750"/>
    <lineage>
        <taxon>Bacteria</taxon>
        <taxon>Bacillati</taxon>
        <taxon>Actinomycetota</taxon>
        <taxon>Actinomycetes</taxon>
        <taxon>Propionibacteriales</taxon>
        <taxon>Propionibacteriaceae</taxon>
        <taxon>Arachnia</taxon>
    </lineage>
</organism>
<dbReference type="Proteomes" id="UP000280819">
    <property type="component" value="Unassembled WGS sequence"/>
</dbReference>
<dbReference type="OrthoDB" id="4546548at2"/>
<dbReference type="PANTHER" id="PTHR46637:SF1">
    <property type="entry name" value="BLL5188 PROTEIN"/>
    <property type="match status" value="1"/>
</dbReference>
<sequence length="110" mass="12392">MEEGSRGGRIGCPVTPTSQGVLVPIVDAAGRHDLTDAQWEPLQLVPPAPPARGRPRKWPLRDLIDGIRHRVRVGCPWRDAPHRYRPWGRIHALFTTWQVLGAQERIEDAP</sequence>
<evidence type="ECO:0000259" key="1">
    <source>
        <dbReference type="Pfam" id="PF13340"/>
    </source>
</evidence>
<feature type="domain" description="Insertion element IS402-like" evidence="1">
    <location>
        <begin position="34"/>
        <end position="106"/>
    </location>
</feature>
<name>A0A3P1TEA0_9ACTN</name>
<accession>A0A3P1TEA0</accession>